<dbReference type="PANTHER" id="PTHR11706:SF33">
    <property type="entry name" value="NATURAL RESISTANCE-ASSOCIATED MACROPHAGE PROTEIN 2"/>
    <property type="match status" value="1"/>
</dbReference>
<dbReference type="PANTHER" id="PTHR11706">
    <property type="entry name" value="SOLUTE CARRIER PROTEIN FAMILY 11 MEMBER"/>
    <property type="match status" value="1"/>
</dbReference>
<feature type="transmembrane region" description="Helical" evidence="6">
    <location>
        <begin position="150"/>
        <end position="170"/>
    </location>
</feature>
<feature type="transmembrane region" description="Helical" evidence="6">
    <location>
        <begin position="45"/>
        <end position="68"/>
    </location>
</feature>
<dbReference type="PRINTS" id="PR00447">
    <property type="entry name" value="NATRESASSCMP"/>
</dbReference>
<proteinExistence type="predicted"/>
<feature type="transmembrane region" description="Helical" evidence="6">
    <location>
        <begin position="335"/>
        <end position="354"/>
    </location>
</feature>
<evidence type="ECO:0000313" key="7">
    <source>
        <dbReference type="EMBL" id="SSA33246.1"/>
    </source>
</evidence>
<feature type="transmembrane region" description="Helical" evidence="6">
    <location>
        <begin position="374"/>
        <end position="395"/>
    </location>
</feature>
<dbReference type="GO" id="GO:0005886">
    <property type="term" value="C:plasma membrane"/>
    <property type="evidence" value="ECO:0007669"/>
    <property type="project" value="TreeGrafter"/>
</dbReference>
<comment type="subcellular location">
    <subcellularLocation>
        <location evidence="1">Membrane</location>
        <topology evidence="1">Multi-pass membrane protein</topology>
    </subcellularLocation>
</comment>
<dbReference type="NCBIfam" id="NF037982">
    <property type="entry name" value="Nramp_1"/>
    <property type="match status" value="1"/>
</dbReference>
<dbReference type="GO" id="GO:0015086">
    <property type="term" value="F:cadmium ion transmembrane transporter activity"/>
    <property type="evidence" value="ECO:0007669"/>
    <property type="project" value="TreeGrafter"/>
</dbReference>
<evidence type="ECO:0000256" key="3">
    <source>
        <dbReference type="ARBA" id="ARBA00022692"/>
    </source>
</evidence>
<dbReference type="GO" id="GO:0034755">
    <property type="term" value="P:iron ion transmembrane transport"/>
    <property type="evidence" value="ECO:0007669"/>
    <property type="project" value="TreeGrafter"/>
</dbReference>
<keyword evidence="3 6" id="KW-0812">Transmembrane</keyword>
<dbReference type="InterPro" id="IPR001046">
    <property type="entry name" value="NRAMP_fam"/>
</dbReference>
<dbReference type="AlphaFoldDB" id="A0A2Y8ZPF0"/>
<organism evidence="7 8">
    <name type="scientific">Branchiibius hedensis</name>
    <dbReference type="NCBI Taxonomy" id="672460"/>
    <lineage>
        <taxon>Bacteria</taxon>
        <taxon>Bacillati</taxon>
        <taxon>Actinomycetota</taxon>
        <taxon>Actinomycetes</taxon>
        <taxon>Micrococcales</taxon>
        <taxon>Dermacoccaceae</taxon>
        <taxon>Branchiibius</taxon>
    </lineage>
</organism>
<dbReference type="EMBL" id="UESZ01000001">
    <property type="protein sequence ID" value="SSA33246.1"/>
    <property type="molecule type" value="Genomic_DNA"/>
</dbReference>
<dbReference type="Pfam" id="PF01566">
    <property type="entry name" value="Nramp"/>
    <property type="match status" value="1"/>
</dbReference>
<keyword evidence="8" id="KW-1185">Reference proteome</keyword>
<protein>
    <submittedName>
        <fullName evidence="7">Manganese transport protein</fullName>
    </submittedName>
</protein>
<feature type="transmembrane region" description="Helical" evidence="6">
    <location>
        <begin position="190"/>
        <end position="210"/>
    </location>
</feature>
<feature type="transmembrane region" description="Helical" evidence="6">
    <location>
        <begin position="118"/>
        <end position="138"/>
    </location>
</feature>
<evidence type="ECO:0000256" key="1">
    <source>
        <dbReference type="ARBA" id="ARBA00004141"/>
    </source>
</evidence>
<sequence>MSVLPLRLVRRGSLTLGPAFVAAIAYVDPGNIAANTSAGARFGYALLWVVVLASAVAAPMQYLSAKLGGATGRSLPELMRERLGARARLAYWAQAEIVAVATDLAEVIGAAVALHLLFGLPMLPAALAAGALGLLILLCRDRLGARALEALAAGSLVLIGAAFLLGTAIAPPAMADAAAGFIPTLGSGQQVMVAAAIVGATIMPHAIYLHSGLSAECPQPTAELKRQVGRAMVLAGTVNVAMLLFGAGALQGQTDDDFAAVAGAITARLGQGATTAFLVALLLSGLTSTAVGTAAGETIMAGLLHRRISPYLRRILTLLPALVLIALHIPPVTGLLASQMVLSLGILAALVPLVRLTCDRQLMGERVNDRVMRVCAWAIVAAIGVLNVALVLVTLTGL</sequence>
<keyword evidence="4 6" id="KW-1133">Transmembrane helix</keyword>
<evidence type="ECO:0000256" key="6">
    <source>
        <dbReference type="SAM" id="Phobius"/>
    </source>
</evidence>
<dbReference type="OrthoDB" id="9787548at2"/>
<accession>A0A2Y8ZPF0</accession>
<evidence type="ECO:0000313" key="8">
    <source>
        <dbReference type="Proteomes" id="UP000250028"/>
    </source>
</evidence>
<dbReference type="GO" id="GO:0005384">
    <property type="term" value="F:manganese ion transmembrane transporter activity"/>
    <property type="evidence" value="ECO:0007669"/>
    <property type="project" value="TreeGrafter"/>
</dbReference>
<keyword evidence="5 6" id="KW-0472">Membrane</keyword>
<keyword evidence="2" id="KW-0813">Transport</keyword>
<name>A0A2Y8ZPF0_9MICO</name>
<reference evidence="8" key="1">
    <citation type="submission" date="2016-10" db="EMBL/GenBank/DDBJ databases">
        <authorList>
            <person name="Varghese N."/>
            <person name="Submissions S."/>
        </authorList>
    </citation>
    <scope>NUCLEOTIDE SEQUENCE [LARGE SCALE GENOMIC DNA]</scope>
    <source>
        <strain evidence="8">DSM 22951</strain>
    </source>
</reference>
<dbReference type="Proteomes" id="UP000250028">
    <property type="component" value="Unassembled WGS sequence"/>
</dbReference>
<evidence type="ECO:0000256" key="5">
    <source>
        <dbReference type="ARBA" id="ARBA00023136"/>
    </source>
</evidence>
<evidence type="ECO:0000256" key="4">
    <source>
        <dbReference type="ARBA" id="ARBA00022989"/>
    </source>
</evidence>
<feature type="transmembrane region" description="Helical" evidence="6">
    <location>
        <begin position="276"/>
        <end position="299"/>
    </location>
</feature>
<feature type="transmembrane region" description="Helical" evidence="6">
    <location>
        <begin position="231"/>
        <end position="250"/>
    </location>
</feature>
<gene>
    <name evidence="7" type="ORF">SAMN04489750_0519</name>
</gene>
<feature type="transmembrane region" description="Helical" evidence="6">
    <location>
        <begin position="311"/>
        <end position="329"/>
    </location>
</feature>
<dbReference type="RefSeq" id="WP_109683967.1">
    <property type="nucleotide sequence ID" value="NZ_QGDN01000001.1"/>
</dbReference>
<evidence type="ECO:0000256" key="2">
    <source>
        <dbReference type="ARBA" id="ARBA00022448"/>
    </source>
</evidence>